<dbReference type="GO" id="GO:0046983">
    <property type="term" value="F:protein dimerization activity"/>
    <property type="evidence" value="ECO:0007669"/>
    <property type="project" value="InterPro"/>
</dbReference>
<dbReference type="InterPro" id="IPR008906">
    <property type="entry name" value="HATC_C_dom"/>
</dbReference>
<evidence type="ECO:0000313" key="7">
    <source>
        <dbReference type="Proteomes" id="UP000310066"/>
    </source>
</evidence>
<feature type="region of interest" description="Disordered" evidence="4">
    <location>
        <begin position="246"/>
        <end position="273"/>
    </location>
</feature>
<dbReference type="InterPro" id="IPR002347">
    <property type="entry name" value="SDR_fam"/>
</dbReference>
<dbReference type="SUPFAM" id="SSF53098">
    <property type="entry name" value="Ribonuclease H-like"/>
    <property type="match status" value="1"/>
</dbReference>
<sequence>MAHASSATDLSVSNLFSFKDHVVLVTGGATGLGEMAAQAFVQNSATVIIASRKQSELEKTPNDSTSSARASAGCVDLCKKVKEKTDRLTVLINNSGATWGAAYDEFPESGWDKIYALNVKAMFYTTVGLLAKADLQQKVQELHPQSQLTFNNTQASAMDYVDSVPPLEDQITFEHHLSTNIRAGWQKLEDYYTKLDDAPVYVAAIVLHPYMKWRWLEKAWGLDYPEWIDTAKINFTRLSQRYQCARPSASPRAPGGARKAADSDDNISDDEEEHVAGTIEQQLAQYHTERRIKSLSRKDSPIPYWLQQRGRWPQLAALALDTFLTPVMSDEPERVFSEAGAMIDTRRRLLGEETVKYLICMKSWIRTRTITWGRDLFVPARRTATLGGTADDAVEVL</sequence>
<dbReference type="InterPro" id="IPR012337">
    <property type="entry name" value="RNaseH-like_sf"/>
</dbReference>
<organism evidence="6 7">
    <name type="scientific">Friedmanniomyces endolithicus</name>
    <dbReference type="NCBI Taxonomy" id="329885"/>
    <lineage>
        <taxon>Eukaryota</taxon>
        <taxon>Fungi</taxon>
        <taxon>Dikarya</taxon>
        <taxon>Ascomycota</taxon>
        <taxon>Pezizomycotina</taxon>
        <taxon>Dothideomycetes</taxon>
        <taxon>Dothideomycetidae</taxon>
        <taxon>Mycosphaerellales</taxon>
        <taxon>Teratosphaeriaceae</taxon>
        <taxon>Friedmanniomyces</taxon>
    </lineage>
</organism>
<name>A0A4U0TSY3_9PEZI</name>
<keyword evidence="2" id="KW-0521">NADP</keyword>
<proteinExistence type="inferred from homology"/>
<reference evidence="6 7" key="1">
    <citation type="submission" date="2017-03" db="EMBL/GenBank/DDBJ databases">
        <title>Genomes of endolithic fungi from Antarctica.</title>
        <authorList>
            <person name="Coleine C."/>
            <person name="Masonjones S."/>
            <person name="Stajich J.E."/>
        </authorList>
    </citation>
    <scope>NUCLEOTIDE SEQUENCE [LARGE SCALE GENOMIC DNA]</scope>
    <source>
        <strain evidence="6 7">CCFEE 5311</strain>
    </source>
</reference>
<dbReference type="PANTHER" id="PTHR43618">
    <property type="entry name" value="7-ALPHA-HYDROXYSTEROID DEHYDROGENASE"/>
    <property type="match status" value="1"/>
</dbReference>
<dbReference type="Proteomes" id="UP000310066">
    <property type="component" value="Unassembled WGS sequence"/>
</dbReference>
<dbReference type="AlphaFoldDB" id="A0A4U0TSY3"/>
<evidence type="ECO:0000256" key="2">
    <source>
        <dbReference type="ARBA" id="ARBA00022857"/>
    </source>
</evidence>
<dbReference type="Gene3D" id="3.40.50.720">
    <property type="entry name" value="NAD(P)-binding Rossmann-like Domain"/>
    <property type="match status" value="1"/>
</dbReference>
<feature type="domain" description="HAT C-terminal dimerisation" evidence="5">
    <location>
        <begin position="283"/>
        <end position="365"/>
    </location>
</feature>
<evidence type="ECO:0000256" key="4">
    <source>
        <dbReference type="SAM" id="MobiDB-lite"/>
    </source>
</evidence>
<feature type="compositionally biased region" description="Acidic residues" evidence="4">
    <location>
        <begin position="263"/>
        <end position="273"/>
    </location>
</feature>
<dbReference type="EMBL" id="NAJP01000160">
    <property type="protein sequence ID" value="TKA25274.1"/>
    <property type="molecule type" value="Genomic_DNA"/>
</dbReference>
<comment type="caution">
    <text evidence="6">The sequence shown here is derived from an EMBL/GenBank/DDBJ whole genome shotgun (WGS) entry which is preliminary data.</text>
</comment>
<dbReference type="Pfam" id="PF00106">
    <property type="entry name" value="adh_short"/>
    <property type="match status" value="1"/>
</dbReference>
<evidence type="ECO:0000256" key="1">
    <source>
        <dbReference type="ARBA" id="ARBA00006484"/>
    </source>
</evidence>
<evidence type="ECO:0000259" key="5">
    <source>
        <dbReference type="Pfam" id="PF05699"/>
    </source>
</evidence>
<dbReference type="STRING" id="329885.A0A4U0TSY3"/>
<dbReference type="GO" id="GO:0016491">
    <property type="term" value="F:oxidoreductase activity"/>
    <property type="evidence" value="ECO:0007669"/>
    <property type="project" value="UniProtKB-KW"/>
</dbReference>
<dbReference type="PANTHER" id="PTHR43618:SF8">
    <property type="entry name" value="7ALPHA-HYDROXYSTEROID DEHYDROGENASE"/>
    <property type="match status" value="1"/>
</dbReference>
<comment type="similarity">
    <text evidence="1">Belongs to the short-chain dehydrogenases/reductases (SDR) family.</text>
</comment>
<dbReference type="InterPro" id="IPR036291">
    <property type="entry name" value="NAD(P)-bd_dom_sf"/>
</dbReference>
<dbReference type="InterPro" id="IPR052178">
    <property type="entry name" value="Sec_Metab_Biosynth_SDR"/>
</dbReference>
<gene>
    <name evidence="6" type="ORF">B0A54_17466</name>
</gene>
<evidence type="ECO:0000256" key="3">
    <source>
        <dbReference type="ARBA" id="ARBA00023002"/>
    </source>
</evidence>
<dbReference type="PRINTS" id="PR00081">
    <property type="entry name" value="GDHRDH"/>
</dbReference>
<protein>
    <recommendedName>
        <fullName evidence="5">HAT C-terminal dimerisation domain-containing protein</fullName>
    </recommendedName>
</protein>
<evidence type="ECO:0000313" key="6">
    <source>
        <dbReference type="EMBL" id="TKA25274.1"/>
    </source>
</evidence>
<dbReference type="OrthoDB" id="5141571at2759"/>
<dbReference type="Pfam" id="PF05699">
    <property type="entry name" value="Dimer_Tnp_hAT"/>
    <property type="match status" value="1"/>
</dbReference>
<keyword evidence="3" id="KW-0560">Oxidoreductase</keyword>
<dbReference type="SUPFAM" id="SSF51735">
    <property type="entry name" value="NAD(P)-binding Rossmann-fold domains"/>
    <property type="match status" value="1"/>
</dbReference>
<accession>A0A4U0TSY3</accession>